<dbReference type="AlphaFoldDB" id="A0A2M8WQ84"/>
<dbReference type="PANTHER" id="PTHR39336:SF1">
    <property type="entry name" value="PYRIDOXAMINE PHOSPHATE OXIDASE FAMILY PROTEIN (AFU_ORTHOLOGUE AFUA_6G11440)"/>
    <property type="match status" value="1"/>
</dbReference>
<dbReference type="EMBL" id="PGTY01000001">
    <property type="protein sequence ID" value="PJI93098.1"/>
    <property type="molecule type" value="Genomic_DNA"/>
</dbReference>
<evidence type="ECO:0000313" key="3">
    <source>
        <dbReference type="Proteomes" id="UP000228531"/>
    </source>
</evidence>
<sequence length="183" mass="20265">MPTAKKLNGTLRAFIEKQKLFFVATAAADGRVNFSPKGMDSLRIIDDTRIVWLNLTGSGNETAAHLRDANRMTLMFCAFEGDALILRTYGQAQTLHHGDEGWDAAIGQFPKMAGSRQIFDMKIDLVQTSCGTGVPVMPFDHDRGHEELLPYFADMGQEGVEDFWQRRNANSLDGAPTGIAERD</sequence>
<dbReference type="Pfam" id="PF01243">
    <property type="entry name" value="PNPOx_N"/>
    <property type="match status" value="1"/>
</dbReference>
<dbReference type="Proteomes" id="UP000228531">
    <property type="component" value="Unassembled WGS sequence"/>
</dbReference>
<organism evidence="2 3">
    <name type="scientific">Yoonia maricola</name>
    <dbReference type="NCBI Taxonomy" id="420999"/>
    <lineage>
        <taxon>Bacteria</taxon>
        <taxon>Pseudomonadati</taxon>
        <taxon>Pseudomonadota</taxon>
        <taxon>Alphaproteobacteria</taxon>
        <taxon>Rhodobacterales</taxon>
        <taxon>Paracoccaceae</taxon>
        <taxon>Yoonia</taxon>
    </lineage>
</organism>
<accession>A0A2M8WQ84</accession>
<keyword evidence="3" id="KW-1185">Reference proteome</keyword>
<gene>
    <name evidence="2" type="ORF">BC777_1966</name>
</gene>
<dbReference type="OrthoDB" id="115989at2"/>
<comment type="caution">
    <text evidence="2">The sequence shown here is derived from an EMBL/GenBank/DDBJ whole genome shotgun (WGS) entry which is preliminary data.</text>
</comment>
<dbReference type="PANTHER" id="PTHR39336">
    <property type="entry name" value="PYRIDOXAMINE PHOSPHATE OXIDASE FAMILY PROTEIN (AFU_ORTHOLOGUE AFUA_6G11440)"/>
    <property type="match status" value="1"/>
</dbReference>
<dbReference type="InterPro" id="IPR011576">
    <property type="entry name" value="Pyridox_Oxase_N"/>
</dbReference>
<reference evidence="2 3" key="1">
    <citation type="submission" date="2017-11" db="EMBL/GenBank/DDBJ databases">
        <title>Genomic Encyclopedia of Archaeal and Bacterial Type Strains, Phase II (KMG-II): From Individual Species to Whole Genera.</title>
        <authorList>
            <person name="Goeker M."/>
        </authorList>
    </citation>
    <scope>NUCLEOTIDE SEQUENCE [LARGE SCALE GENOMIC DNA]</scope>
    <source>
        <strain evidence="2 3">DSM 29128</strain>
    </source>
</reference>
<dbReference type="InterPro" id="IPR012349">
    <property type="entry name" value="Split_barrel_FMN-bd"/>
</dbReference>
<name>A0A2M8WQ84_9RHOB</name>
<evidence type="ECO:0000313" key="2">
    <source>
        <dbReference type="EMBL" id="PJI93098.1"/>
    </source>
</evidence>
<feature type="domain" description="Pyridoxamine 5'-phosphate oxidase N-terminal" evidence="1">
    <location>
        <begin position="10"/>
        <end position="130"/>
    </location>
</feature>
<dbReference type="Gene3D" id="2.30.110.10">
    <property type="entry name" value="Electron Transport, Fmn-binding Protein, Chain A"/>
    <property type="match status" value="1"/>
</dbReference>
<protein>
    <submittedName>
        <fullName evidence="2">Pyridoxamine 5'-phosphate oxidase</fullName>
    </submittedName>
</protein>
<dbReference type="SUPFAM" id="SSF50475">
    <property type="entry name" value="FMN-binding split barrel"/>
    <property type="match status" value="1"/>
</dbReference>
<proteinExistence type="predicted"/>
<evidence type="ECO:0000259" key="1">
    <source>
        <dbReference type="Pfam" id="PF01243"/>
    </source>
</evidence>
<dbReference type="RefSeq" id="WP_100367838.1">
    <property type="nucleotide sequence ID" value="NZ_PGTY01000001.1"/>
</dbReference>